<dbReference type="Proteomes" id="UP001054945">
    <property type="component" value="Unassembled WGS sequence"/>
</dbReference>
<proteinExistence type="predicted"/>
<keyword evidence="2" id="KW-1185">Reference proteome</keyword>
<dbReference type="AlphaFoldDB" id="A0AAV4PEI6"/>
<name>A0AAV4PEI6_CAEEX</name>
<comment type="caution">
    <text evidence="1">The sequence shown here is derived from an EMBL/GenBank/DDBJ whole genome shotgun (WGS) entry which is preliminary data.</text>
</comment>
<reference evidence="1 2" key="1">
    <citation type="submission" date="2021-06" db="EMBL/GenBank/DDBJ databases">
        <title>Caerostris extrusa draft genome.</title>
        <authorList>
            <person name="Kono N."/>
            <person name="Arakawa K."/>
        </authorList>
    </citation>
    <scope>NUCLEOTIDE SEQUENCE [LARGE SCALE GENOMIC DNA]</scope>
</reference>
<evidence type="ECO:0000313" key="2">
    <source>
        <dbReference type="Proteomes" id="UP001054945"/>
    </source>
</evidence>
<accession>A0AAV4PEI6</accession>
<organism evidence="1 2">
    <name type="scientific">Caerostris extrusa</name>
    <name type="common">Bark spider</name>
    <name type="synonym">Caerostris bankana</name>
    <dbReference type="NCBI Taxonomy" id="172846"/>
    <lineage>
        <taxon>Eukaryota</taxon>
        <taxon>Metazoa</taxon>
        <taxon>Ecdysozoa</taxon>
        <taxon>Arthropoda</taxon>
        <taxon>Chelicerata</taxon>
        <taxon>Arachnida</taxon>
        <taxon>Araneae</taxon>
        <taxon>Araneomorphae</taxon>
        <taxon>Entelegynae</taxon>
        <taxon>Araneoidea</taxon>
        <taxon>Araneidae</taxon>
        <taxon>Caerostris</taxon>
    </lineage>
</organism>
<protein>
    <submittedName>
        <fullName evidence="1">Uncharacterized protein</fullName>
    </submittedName>
</protein>
<sequence length="83" mass="9753">MKTVIRSTTLHDSRLIVLEIISPKLKKNFIRLAFLFLFAASLPRHLFKDKRVFSCIARNVSWEDNPSKLKRSTLASWYRIGFN</sequence>
<gene>
    <name evidence="1" type="ORF">CEXT_715721</name>
</gene>
<evidence type="ECO:0000313" key="1">
    <source>
        <dbReference type="EMBL" id="GIX94136.1"/>
    </source>
</evidence>
<dbReference type="EMBL" id="BPLR01004341">
    <property type="protein sequence ID" value="GIX94136.1"/>
    <property type="molecule type" value="Genomic_DNA"/>
</dbReference>